<gene>
    <name evidence="7" type="ORF">TrRE_jg9992</name>
</gene>
<comment type="subcellular location">
    <subcellularLocation>
        <location evidence="1">Mitochondrion</location>
    </subcellularLocation>
</comment>
<keyword evidence="5" id="KW-0143">Chaperone</keyword>
<dbReference type="AlphaFoldDB" id="A0A9W7AEI0"/>
<evidence type="ECO:0000313" key="8">
    <source>
        <dbReference type="Proteomes" id="UP001165082"/>
    </source>
</evidence>
<evidence type="ECO:0000256" key="4">
    <source>
        <dbReference type="ARBA" id="ARBA00023128"/>
    </source>
</evidence>
<dbReference type="InterPro" id="IPR023335">
    <property type="entry name" value="ATP12_ortho_dom_sf"/>
</dbReference>
<dbReference type="SUPFAM" id="SSF160909">
    <property type="entry name" value="ATP12-like"/>
    <property type="match status" value="1"/>
</dbReference>
<dbReference type="PANTHER" id="PTHR21013:SF10">
    <property type="entry name" value="ATP SYNTHASE MITOCHONDRIAL F1 COMPLEX ASSEMBLY FACTOR 2"/>
    <property type="match status" value="1"/>
</dbReference>
<evidence type="ECO:0000256" key="5">
    <source>
        <dbReference type="ARBA" id="ARBA00023186"/>
    </source>
</evidence>
<keyword evidence="4" id="KW-0496">Mitochondrion</keyword>
<comment type="caution">
    <text evidence="7">The sequence shown here is derived from an EMBL/GenBank/DDBJ whole genome shotgun (WGS) entry which is preliminary data.</text>
</comment>
<sequence length="312" mass="34482">MRGGDIGISTTKRSINSDRVSEVRSAVHSKMQGRKRFYESVTVANIKDVSGMEDARVAVSSGVDGGSGGVRLGGGSISPDAYREWYTVLLDGRKLSTPAKNSLLIPSRGLAEAIRNEWDYQDGFVEPSSMPFTSLCYTAIDQVEGEKGWTRDSIMRYLRNDTLCYPEGGGEEGKVIRRMQEERWGKVLAWAESEAGLGAKPHMETGISGMGGLKHPDSLTERATDRLEGMDAWSLAAMQSLTREGKSFLLALALMEDVVTVEEACEAGRVEEDFNIEQWGLVEGGHDFDILNNRIGVRAGWMYKEWIREGRK</sequence>
<dbReference type="Pfam" id="PF07542">
    <property type="entry name" value="ATP12"/>
    <property type="match status" value="1"/>
</dbReference>
<dbReference type="PANTHER" id="PTHR21013">
    <property type="entry name" value="ATP SYNTHASE MITOCHONDRIAL F1 COMPLEX ASSEMBLY FACTOR 2/ATP12 PROTEIN, MITOCHONDRIAL PRECURSOR"/>
    <property type="match status" value="1"/>
</dbReference>
<dbReference type="GO" id="GO:0033615">
    <property type="term" value="P:mitochondrial proton-transporting ATP synthase complex assembly"/>
    <property type="evidence" value="ECO:0007669"/>
    <property type="project" value="TreeGrafter"/>
</dbReference>
<dbReference type="EMBL" id="BRXZ01001267">
    <property type="protein sequence ID" value="GMH66909.1"/>
    <property type="molecule type" value="Genomic_DNA"/>
</dbReference>
<evidence type="ECO:0000256" key="1">
    <source>
        <dbReference type="ARBA" id="ARBA00004173"/>
    </source>
</evidence>
<dbReference type="Proteomes" id="UP001165082">
    <property type="component" value="Unassembled WGS sequence"/>
</dbReference>
<organism evidence="7 8">
    <name type="scientific">Triparma retinervis</name>
    <dbReference type="NCBI Taxonomy" id="2557542"/>
    <lineage>
        <taxon>Eukaryota</taxon>
        <taxon>Sar</taxon>
        <taxon>Stramenopiles</taxon>
        <taxon>Ochrophyta</taxon>
        <taxon>Bolidophyceae</taxon>
        <taxon>Parmales</taxon>
        <taxon>Triparmaceae</taxon>
        <taxon>Triparma</taxon>
    </lineage>
</organism>
<dbReference type="GO" id="GO:0005739">
    <property type="term" value="C:mitochondrion"/>
    <property type="evidence" value="ECO:0007669"/>
    <property type="project" value="UniProtKB-SubCell"/>
</dbReference>
<keyword evidence="8" id="KW-1185">Reference proteome</keyword>
<dbReference type="Gene3D" id="3.30.2180.10">
    <property type="entry name" value="ATP12-like"/>
    <property type="match status" value="1"/>
</dbReference>
<comment type="similarity">
    <text evidence="2">Belongs to the ATP12 family.</text>
</comment>
<dbReference type="InterPro" id="IPR011419">
    <property type="entry name" value="ATP12_ATP_synth-F1-assembly"/>
</dbReference>
<evidence type="ECO:0000256" key="3">
    <source>
        <dbReference type="ARBA" id="ARBA00022946"/>
    </source>
</evidence>
<proteinExistence type="inferred from homology"/>
<dbReference type="OrthoDB" id="5673at2759"/>
<evidence type="ECO:0008006" key="9">
    <source>
        <dbReference type="Google" id="ProtNLM"/>
    </source>
</evidence>
<protein>
    <recommendedName>
        <fullName evidence="9">ATP synthase mitochondrial F1 complex assembly factor 2</fullName>
    </recommendedName>
</protein>
<reference evidence="7" key="1">
    <citation type="submission" date="2022-07" db="EMBL/GenBank/DDBJ databases">
        <title>Genome analysis of Parmales, a sister group of diatoms, reveals the evolutionary specialization of diatoms from phago-mixotrophs to photoautotrophs.</title>
        <authorList>
            <person name="Ban H."/>
            <person name="Sato S."/>
            <person name="Yoshikawa S."/>
            <person name="Kazumasa Y."/>
            <person name="Nakamura Y."/>
            <person name="Ichinomiya M."/>
            <person name="Saitoh K."/>
            <person name="Sato N."/>
            <person name="Blanc-Mathieu R."/>
            <person name="Endo H."/>
            <person name="Kuwata A."/>
            <person name="Ogata H."/>
        </authorList>
    </citation>
    <scope>NUCLEOTIDE SEQUENCE</scope>
</reference>
<keyword evidence="3" id="KW-0809">Transit peptide</keyword>
<name>A0A9W7AEI0_9STRA</name>
<dbReference type="InterPro" id="IPR042272">
    <property type="entry name" value="ATP12_ATP_synth-F1-assembly_N"/>
</dbReference>
<evidence type="ECO:0000256" key="6">
    <source>
        <dbReference type="SAM" id="MobiDB-lite"/>
    </source>
</evidence>
<accession>A0A9W7AEI0</accession>
<evidence type="ECO:0000313" key="7">
    <source>
        <dbReference type="EMBL" id="GMH66909.1"/>
    </source>
</evidence>
<dbReference type="Gene3D" id="1.10.3580.10">
    <property type="entry name" value="ATP12 ATPase"/>
    <property type="match status" value="1"/>
</dbReference>
<feature type="region of interest" description="Disordered" evidence="6">
    <location>
        <begin position="1"/>
        <end position="23"/>
    </location>
</feature>
<evidence type="ECO:0000256" key="2">
    <source>
        <dbReference type="ARBA" id="ARBA00008231"/>
    </source>
</evidence>